<organism evidence="11">
    <name type="scientific">Tepidanaerobacter syntrophicus</name>
    <dbReference type="NCBI Taxonomy" id="224999"/>
    <lineage>
        <taxon>Bacteria</taxon>
        <taxon>Bacillati</taxon>
        <taxon>Bacillota</taxon>
        <taxon>Clostridia</taxon>
        <taxon>Thermosediminibacterales</taxon>
        <taxon>Tepidanaerobacteraceae</taxon>
        <taxon>Tepidanaerobacter</taxon>
    </lineage>
</organism>
<dbReference type="PROSITE" id="PS50893">
    <property type="entry name" value="ABC_TRANSPORTER_2"/>
    <property type="match status" value="1"/>
</dbReference>
<gene>
    <name evidence="11" type="ORF">TSYNT_8102</name>
</gene>
<dbReference type="EMBL" id="DF977002">
    <property type="protein sequence ID" value="GAQ25573.1"/>
    <property type="molecule type" value="Genomic_DNA"/>
</dbReference>
<dbReference type="RefSeq" id="WP_059032985.1">
    <property type="nucleotide sequence ID" value="NZ_DF977002.1"/>
</dbReference>
<keyword evidence="5" id="KW-0997">Cell inner membrane</keyword>
<feature type="domain" description="ABC transporter" evidence="10">
    <location>
        <begin position="17"/>
        <end position="268"/>
    </location>
</feature>
<accession>A0A0U9HFK4</accession>
<dbReference type="InterPro" id="IPR027417">
    <property type="entry name" value="P-loop_NTPase"/>
</dbReference>
<dbReference type="GO" id="GO:0005524">
    <property type="term" value="F:ATP binding"/>
    <property type="evidence" value="ECO:0007669"/>
    <property type="project" value="UniProtKB-KW"/>
</dbReference>
<dbReference type="CDD" id="cd03257">
    <property type="entry name" value="ABC_NikE_OppD_transporters"/>
    <property type="match status" value="1"/>
</dbReference>
<proteinExistence type="inferred from homology"/>
<dbReference type="InterPro" id="IPR003593">
    <property type="entry name" value="AAA+_ATPase"/>
</dbReference>
<dbReference type="GO" id="GO:0016887">
    <property type="term" value="F:ATP hydrolysis activity"/>
    <property type="evidence" value="ECO:0007669"/>
    <property type="project" value="InterPro"/>
</dbReference>
<dbReference type="SUPFAM" id="SSF52540">
    <property type="entry name" value="P-loop containing nucleoside triphosphate hydrolases"/>
    <property type="match status" value="1"/>
</dbReference>
<dbReference type="Gene3D" id="3.40.50.300">
    <property type="entry name" value="P-loop containing nucleotide triphosphate hydrolases"/>
    <property type="match status" value="1"/>
</dbReference>
<comment type="similarity">
    <text evidence="2">Belongs to the ABC transporter superfamily.</text>
</comment>
<evidence type="ECO:0000256" key="6">
    <source>
        <dbReference type="ARBA" id="ARBA00022741"/>
    </source>
</evidence>
<dbReference type="Pfam" id="PF00005">
    <property type="entry name" value="ABC_tran"/>
    <property type="match status" value="1"/>
</dbReference>
<evidence type="ECO:0000256" key="8">
    <source>
        <dbReference type="ARBA" id="ARBA00022967"/>
    </source>
</evidence>
<dbReference type="InterPro" id="IPR003439">
    <property type="entry name" value="ABC_transporter-like_ATP-bd"/>
</dbReference>
<name>A0A0U9HFK4_9FIRM</name>
<dbReference type="InterPro" id="IPR050388">
    <property type="entry name" value="ABC_Ni/Peptide_Import"/>
</dbReference>
<dbReference type="GO" id="GO:0015833">
    <property type="term" value="P:peptide transport"/>
    <property type="evidence" value="ECO:0007669"/>
    <property type="project" value="InterPro"/>
</dbReference>
<dbReference type="Proteomes" id="UP000062160">
    <property type="component" value="Unassembled WGS sequence"/>
</dbReference>
<evidence type="ECO:0000256" key="1">
    <source>
        <dbReference type="ARBA" id="ARBA00004202"/>
    </source>
</evidence>
<keyword evidence="3" id="KW-0813">Transport</keyword>
<reference evidence="11" key="1">
    <citation type="journal article" date="2016" name="Genome Announc.">
        <title>Draft Genome Sequence of the Syntrophic Lactate-Degrading Bacterium Tepidanaerobacter syntrophicus JLT.</title>
        <authorList>
            <person name="Matsuura N."/>
            <person name="Ohashi A."/>
            <person name="Tourlousse D.M."/>
            <person name="Sekiguchi Y."/>
        </authorList>
    </citation>
    <scope>NUCLEOTIDE SEQUENCE [LARGE SCALE GENOMIC DNA]</scope>
    <source>
        <strain evidence="11">JL</strain>
    </source>
</reference>
<evidence type="ECO:0000256" key="9">
    <source>
        <dbReference type="ARBA" id="ARBA00023136"/>
    </source>
</evidence>
<dbReference type="PROSITE" id="PS00211">
    <property type="entry name" value="ABC_TRANSPORTER_1"/>
    <property type="match status" value="1"/>
</dbReference>
<evidence type="ECO:0000256" key="2">
    <source>
        <dbReference type="ARBA" id="ARBA00005417"/>
    </source>
</evidence>
<protein>
    <submittedName>
        <fullName evidence="11">Oligopeptide transport system ATP-binding protein</fullName>
    </submittedName>
</protein>
<dbReference type="STRING" id="224999.GCA_001485475_01603"/>
<keyword evidence="4" id="KW-1003">Cell membrane</keyword>
<dbReference type="GO" id="GO:0005886">
    <property type="term" value="C:plasma membrane"/>
    <property type="evidence" value="ECO:0007669"/>
    <property type="project" value="UniProtKB-SubCell"/>
</dbReference>
<evidence type="ECO:0000313" key="11">
    <source>
        <dbReference type="EMBL" id="GAQ25573.1"/>
    </source>
</evidence>
<comment type="subcellular location">
    <subcellularLocation>
        <location evidence="1">Cell membrane</location>
        <topology evidence="1">Peripheral membrane protein</topology>
    </subcellularLocation>
</comment>
<keyword evidence="6" id="KW-0547">Nucleotide-binding</keyword>
<dbReference type="PANTHER" id="PTHR43297">
    <property type="entry name" value="OLIGOPEPTIDE TRANSPORT ATP-BINDING PROTEIN APPD"/>
    <property type="match status" value="1"/>
</dbReference>
<evidence type="ECO:0000313" key="12">
    <source>
        <dbReference type="Proteomes" id="UP000062160"/>
    </source>
</evidence>
<dbReference type="OrthoDB" id="9780431at2"/>
<dbReference type="PANTHER" id="PTHR43297:SF14">
    <property type="entry name" value="ATPASE AAA-TYPE CORE DOMAIN-CONTAINING PROTEIN"/>
    <property type="match status" value="1"/>
</dbReference>
<evidence type="ECO:0000256" key="5">
    <source>
        <dbReference type="ARBA" id="ARBA00022519"/>
    </source>
</evidence>
<dbReference type="NCBIfam" id="TIGR01727">
    <property type="entry name" value="oligo_HPY"/>
    <property type="match status" value="1"/>
</dbReference>
<keyword evidence="7 11" id="KW-0067">ATP-binding</keyword>
<sequence>MSTVQGASERANEDAILSVRNLVTHFFVRDGEISAVEGISLHVKKGETVAIVGESGCGKSVAALSMLRLIPSPPGKILAGSVFFEGKDILKMSSAQLRNIRGKGIALILQEPMSSLNPSWTIGRQIMEAVELNQGLKGKEAREKALEMLRLVRIPAPESRMENYPHELSGGMKQRVMIAIALACRPKVLIADEPTTSLDVTIQAQILELIKQLKTEIGMTLVLITHDLGVVAEMADRVSIMYAGQIMENADVFSIFHSPAHPYTKGIVNTVMDLKNKNKRLEVIPGDPPSLLNPPPGCRFAPRCEYVQDICRTTTPEYKEVIENSGRWVKCHFPLL</sequence>
<evidence type="ECO:0000256" key="4">
    <source>
        <dbReference type="ARBA" id="ARBA00022475"/>
    </source>
</evidence>
<dbReference type="AlphaFoldDB" id="A0A0U9HFK4"/>
<keyword evidence="8" id="KW-1278">Translocase</keyword>
<dbReference type="InterPro" id="IPR017871">
    <property type="entry name" value="ABC_transporter-like_CS"/>
</dbReference>
<keyword evidence="9" id="KW-0472">Membrane</keyword>
<evidence type="ECO:0000256" key="3">
    <source>
        <dbReference type="ARBA" id="ARBA00022448"/>
    </source>
</evidence>
<dbReference type="InterPro" id="IPR013563">
    <property type="entry name" value="Oligopep_ABC_C"/>
</dbReference>
<keyword evidence="12" id="KW-1185">Reference proteome</keyword>
<dbReference type="SMART" id="SM00382">
    <property type="entry name" value="AAA"/>
    <property type="match status" value="1"/>
</dbReference>
<dbReference type="FunFam" id="3.40.50.300:FF:000016">
    <property type="entry name" value="Oligopeptide ABC transporter ATP-binding component"/>
    <property type="match status" value="1"/>
</dbReference>
<evidence type="ECO:0000259" key="10">
    <source>
        <dbReference type="PROSITE" id="PS50893"/>
    </source>
</evidence>
<evidence type="ECO:0000256" key="7">
    <source>
        <dbReference type="ARBA" id="ARBA00022840"/>
    </source>
</evidence>
<dbReference type="Pfam" id="PF08352">
    <property type="entry name" value="oligo_HPY"/>
    <property type="match status" value="1"/>
</dbReference>